<reference evidence="6" key="1">
    <citation type="submission" date="2016-10" db="EMBL/GenBank/DDBJ databases">
        <authorList>
            <person name="Varghese N."/>
            <person name="Submissions S."/>
        </authorList>
    </citation>
    <scope>NUCLEOTIDE SEQUENCE [LARGE SCALE GENOMIC DNA]</scope>
    <source>
        <strain evidence="6">CGMCC 1.6963</strain>
    </source>
</reference>
<gene>
    <name evidence="5" type="ORF">SAMN05216199_0046</name>
</gene>
<evidence type="ECO:0000256" key="1">
    <source>
        <dbReference type="ARBA" id="ARBA00023015"/>
    </source>
</evidence>
<feature type="domain" description="HTH lacI-type" evidence="4">
    <location>
        <begin position="4"/>
        <end position="60"/>
    </location>
</feature>
<evidence type="ECO:0000313" key="5">
    <source>
        <dbReference type="EMBL" id="SES48124.1"/>
    </source>
</evidence>
<keyword evidence="2" id="KW-0238">DNA-binding</keyword>
<keyword evidence="1" id="KW-0805">Transcription regulation</keyword>
<evidence type="ECO:0000313" key="6">
    <source>
        <dbReference type="Proteomes" id="UP000199019"/>
    </source>
</evidence>
<dbReference type="GO" id="GO:0003700">
    <property type="term" value="F:DNA-binding transcription factor activity"/>
    <property type="evidence" value="ECO:0007669"/>
    <property type="project" value="TreeGrafter"/>
</dbReference>
<dbReference type="Proteomes" id="UP000199019">
    <property type="component" value="Unassembled WGS sequence"/>
</dbReference>
<dbReference type="SUPFAM" id="SSF53822">
    <property type="entry name" value="Periplasmic binding protein-like I"/>
    <property type="match status" value="1"/>
</dbReference>
<dbReference type="PANTHER" id="PTHR30146:SF153">
    <property type="entry name" value="LACTOSE OPERON REPRESSOR"/>
    <property type="match status" value="1"/>
</dbReference>
<dbReference type="PANTHER" id="PTHR30146">
    <property type="entry name" value="LACI-RELATED TRANSCRIPTIONAL REPRESSOR"/>
    <property type="match status" value="1"/>
</dbReference>
<keyword evidence="6" id="KW-1185">Reference proteome</keyword>
<dbReference type="Gene3D" id="3.40.50.2300">
    <property type="match status" value="2"/>
</dbReference>
<keyword evidence="3" id="KW-0804">Transcription</keyword>
<name>A0A1H9XPP0_9MICO</name>
<proteinExistence type="predicted"/>
<sequence length="330" mass="34995">MRNVTSADVARDSGVSRTTVSYVLNDTPGAVISEETRARVRASAERLGYTPSAAARTLRRGRSDLVLYVLPDWPLGPAVDTLLDHLAGELAERGLSLLVHHLRAGRPLSDLWRTVIPRAVVGFTAFSPEDREAMRRAGIQVLGNLDDADPGVEGTFSTSQRSIGRLQARHLHRTGHDVIGYAAATDSRVRQFVELRLDGVRAECAEAGHPAPVVQPVDLTLDSAVSAVRAWREHAPPVTAVAAYNDEVAIALLAGLRAEGLTAPGDVAVVGVDDVPAAQFTVPPLTTVSQSLDEQARRLAATVVAGLEGETATPSPALGETLELVVRESA</sequence>
<dbReference type="Pfam" id="PF13377">
    <property type="entry name" value="Peripla_BP_3"/>
    <property type="match status" value="1"/>
</dbReference>
<evidence type="ECO:0000256" key="2">
    <source>
        <dbReference type="ARBA" id="ARBA00023125"/>
    </source>
</evidence>
<dbReference type="STRING" id="587636.SAMN05216199_0046"/>
<dbReference type="GO" id="GO:0000976">
    <property type="term" value="F:transcription cis-regulatory region binding"/>
    <property type="evidence" value="ECO:0007669"/>
    <property type="project" value="TreeGrafter"/>
</dbReference>
<dbReference type="CDD" id="cd01392">
    <property type="entry name" value="HTH_LacI"/>
    <property type="match status" value="1"/>
</dbReference>
<dbReference type="InterPro" id="IPR010982">
    <property type="entry name" value="Lambda_DNA-bd_dom_sf"/>
</dbReference>
<dbReference type="Gene3D" id="1.10.260.40">
    <property type="entry name" value="lambda repressor-like DNA-binding domains"/>
    <property type="match status" value="1"/>
</dbReference>
<dbReference type="InterPro" id="IPR028082">
    <property type="entry name" value="Peripla_BP_I"/>
</dbReference>
<dbReference type="OrthoDB" id="9798934at2"/>
<dbReference type="InterPro" id="IPR000843">
    <property type="entry name" value="HTH_LacI"/>
</dbReference>
<dbReference type="AlphaFoldDB" id="A0A1H9XPP0"/>
<dbReference type="Pfam" id="PF00356">
    <property type="entry name" value="LacI"/>
    <property type="match status" value="1"/>
</dbReference>
<accession>A0A1H9XPP0</accession>
<evidence type="ECO:0000259" key="4">
    <source>
        <dbReference type="PROSITE" id="PS50932"/>
    </source>
</evidence>
<dbReference type="PROSITE" id="PS50932">
    <property type="entry name" value="HTH_LACI_2"/>
    <property type="match status" value="1"/>
</dbReference>
<dbReference type="EMBL" id="FOHB01000010">
    <property type="protein sequence ID" value="SES48124.1"/>
    <property type="molecule type" value="Genomic_DNA"/>
</dbReference>
<evidence type="ECO:0000256" key="3">
    <source>
        <dbReference type="ARBA" id="ARBA00023163"/>
    </source>
</evidence>
<dbReference type="InterPro" id="IPR046335">
    <property type="entry name" value="LacI/GalR-like_sensor"/>
</dbReference>
<organism evidence="5 6">
    <name type="scientific">Pedococcus cremeus</name>
    <dbReference type="NCBI Taxonomy" id="587636"/>
    <lineage>
        <taxon>Bacteria</taxon>
        <taxon>Bacillati</taxon>
        <taxon>Actinomycetota</taxon>
        <taxon>Actinomycetes</taxon>
        <taxon>Micrococcales</taxon>
        <taxon>Intrasporangiaceae</taxon>
        <taxon>Pedococcus</taxon>
    </lineage>
</organism>
<dbReference type="SUPFAM" id="SSF47413">
    <property type="entry name" value="lambda repressor-like DNA-binding domains"/>
    <property type="match status" value="1"/>
</dbReference>
<dbReference type="RefSeq" id="WP_091762386.1">
    <property type="nucleotide sequence ID" value="NZ_FOHB01000010.1"/>
</dbReference>
<protein>
    <submittedName>
        <fullName evidence="5">Transcriptional regulator, LacI family</fullName>
    </submittedName>
</protein>
<dbReference type="SMART" id="SM00354">
    <property type="entry name" value="HTH_LACI"/>
    <property type="match status" value="1"/>
</dbReference>